<evidence type="ECO:0000256" key="1">
    <source>
        <dbReference type="SAM" id="MobiDB-lite"/>
    </source>
</evidence>
<name>A0A0M8ZQT8_9HYME</name>
<evidence type="ECO:0000313" key="2">
    <source>
        <dbReference type="EMBL" id="KOX67659.1"/>
    </source>
</evidence>
<gene>
    <name evidence="2" type="ORF">WN51_08756</name>
</gene>
<accession>A0A0M8ZQT8</accession>
<feature type="region of interest" description="Disordered" evidence="1">
    <location>
        <begin position="126"/>
        <end position="197"/>
    </location>
</feature>
<dbReference type="EMBL" id="KQ435996">
    <property type="protein sequence ID" value="KOX67659.1"/>
    <property type="molecule type" value="Genomic_DNA"/>
</dbReference>
<proteinExistence type="predicted"/>
<keyword evidence="3" id="KW-1185">Reference proteome</keyword>
<sequence length="390" mass="43320">MSLYREADLAFSNPSVSRDARDSLWKKKREIGIIHGRTKPKAEGVFDWTERGGPFHVSASGWSLPARAETRGLCLPLALLAPSHRAERVWSGVRGLQSCALENYKLVVPTTLLALVQSCHRDTVETHGETQFCRSSDRRDPGFTDPQPTARDRCGGKAEESARVIRSSGSNDLPKSAPPSPDLDTRAENYTGNTGKTVYLGRFDSRGKRPKNMEIRGWTIAGKVDACEEVVVPGVQGGRGGSGVIENWEPSRVARGRYQQLPPKEDDGSLALDRMLGFRRETPLHTDRDLITAIETSVRQQNLPVQRLWIIQAIGRFRRASIQGTFTTANCNSIIESVIAGRKRNAEHCCQLGHACRFRASPRMFPSKRERREKSRGVGAECIFCQLAAR</sequence>
<protein>
    <submittedName>
        <fullName evidence="2">Uncharacterized protein</fullName>
    </submittedName>
</protein>
<organism evidence="2 3">
    <name type="scientific">Melipona quadrifasciata</name>
    <dbReference type="NCBI Taxonomy" id="166423"/>
    <lineage>
        <taxon>Eukaryota</taxon>
        <taxon>Metazoa</taxon>
        <taxon>Ecdysozoa</taxon>
        <taxon>Arthropoda</taxon>
        <taxon>Hexapoda</taxon>
        <taxon>Insecta</taxon>
        <taxon>Pterygota</taxon>
        <taxon>Neoptera</taxon>
        <taxon>Endopterygota</taxon>
        <taxon>Hymenoptera</taxon>
        <taxon>Apocrita</taxon>
        <taxon>Aculeata</taxon>
        <taxon>Apoidea</taxon>
        <taxon>Anthophila</taxon>
        <taxon>Apidae</taxon>
        <taxon>Melipona</taxon>
    </lineage>
</organism>
<feature type="compositionally biased region" description="Basic and acidic residues" evidence="1">
    <location>
        <begin position="150"/>
        <end position="163"/>
    </location>
</feature>
<evidence type="ECO:0000313" key="3">
    <source>
        <dbReference type="Proteomes" id="UP000053105"/>
    </source>
</evidence>
<reference evidence="2 3" key="1">
    <citation type="submission" date="2015-07" db="EMBL/GenBank/DDBJ databases">
        <title>The genome of Melipona quadrifasciata.</title>
        <authorList>
            <person name="Pan H."/>
            <person name="Kapheim K."/>
        </authorList>
    </citation>
    <scope>NUCLEOTIDE SEQUENCE [LARGE SCALE GENOMIC DNA]</scope>
    <source>
        <strain evidence="2">0111107301</strain>
        <tissue evidence="2">Whole body</tissue>
    </source>
</reference>
<dbReference type="Proteomes" id="UP000053105">
    <property type="component" value="Unassembled WGS sequence"/>
</dbReference>
<dbReference type="AlphaFoldDB" id="A0A0M8ZQT8"/>